<comment type="caution">
    <text evidence="3">The sequence shown here is derived from an EMBL/GenBank/DDBJ whole genome shotgun (WGS) entry which is preliminary data.</text>
</comment>
<sequence>MTSLRPVLCALAAATALLGAAGCTSTTSGTAVRAVPGIDDDSKSPVDVDAVLLENARMQAITGGGEDLTVIPSMDGKQPVDIGPLAQTAPVPCRWYFTETQTFGDLEEFHKTTYQDPPRGALISQGAAGYRDPASARRAFDALAAMIDDCGSSSSGSVYVGDWTAAPEAIQTRTGADCGRDYRLKSVVLVEVTFCGYPASVPDIVLTNLLAKVPG</sequence>
<evidence type="ECO:0000256" key="1">
    <source>
        <dbReference type="SAM" id="SignalP"/>
    </source>
</evidence>
<dbReference type="PROSITE" id="PS51257">
    <property type="entry name" value="PROKAR_LIPOPROTEIN"/>
    <property type="match status" value="1"/>
</dbReference>
<evidence type="ECO:0000259" key="2">
    <source>
        <dbReference type="Pfam" id="PF14032"/>
    </source>
</evidence>
<dbReference type="EMBL" id="MCHX01000010">
    <property type="protein sequence ID" value="OFJ54733.1"/>
    <property type="molecule type" value="Genomic_DNA"/>
</dbReference>
<protein>
    <recommendedName>
        <fullName evidence="2">PknH-like extracellular domain-containing protein</fullName>
    </recommendedName>
</protein>
<reference evidence="3 4" key="1">
    <citation type="submission" date="2016-09" db="EMBL/GenBank/DDBJ databases">
        <title>genome sequence of Mycobacterium sp. 739 SCH.</title>
        <authorList>
            <person name="Greninger A.L."/>
            <person name="Qin X."/>
            <person name="Jerome K."/>
            <person name="Vora S."/>
            <person name="Quinn K."/>
        </authorList>
    </citation>
    <scope>NUCLEOTIDE SEQUENCE [LARGE SCALE GENOMIC DNA]</scope>
    <source>
        <strain evidence="3 4">SCH</strain>
    </source>
</reference>
<dbReference type="AlphaFoldDB" id="A0A1E8Q7X3"/>
<dbReference type="OrthoDB" id="4613034at2"/>
<feature type="chain" id="PRO_5038988309" description="PknH-like extracellular domain-containing protein" evidence="1">
    <location>
        <begin position="22"/>
        <end position="215"/>
    </location>
</feature>
<name>A0A1E8Q7X3_9MYCO</name>
<dbReference type="Proteomes" id="UP000178953">
    <property type="component" value="Unassembled WGS sequence"/>
</dbReference>
<evidence type="ECO:0000313" key="3">
    <source>
        <dbReference type="EMBL" id="OFJ54733.1"/>
    </source>
</evidence>
<feature type="domain" description="PknH-like extracellular" evidence="2">
    <location>
        <begin position="47"/>
        <end position="199"/>
    </location>
</feature>
<proteinExistence type="predicted"/>
<evidence type="ECO:0000313" key="4">
    <source>
        <dbReference type="Proteomes" id="UP000178953"/>
    </source>
</evidence>
<dbReference type="Gene3D" id="3.40.1000.70">
    <property type="entry name" value="PknH-like extracellular domain"/>
    <property type="match status" value="1"/>
</dbReference>
<accession>A0A1E8Q7X3</accession>
<dbReference type="InterPro" id="IPR038232">
    <property type="entry name" value="PknH-like_Extracell_sf"/>
</dbReference>
<keyword evidence="4" id="KW-1185">Reference proteome</keyword>
<gene>
    <name evidence="3" type="ORF">BEL07_05815</name>
</gene>
<dbReference type="RefSeq" id="WP_070352228.1">
    <property type="nucleotide sequence ID" value="NZ_CP043474.1"/>
</dbReference>
<dbReference type="Pfam" id="PF14032">
    <property type="entry name" value="PknH_C"/>
    <property type="match status" value="1"/>
</dbReference>
<dbReference type="InterPro" id="IPR026954">
    <property type="entry name" value="PknH-like_Extracell"/>
</dbReference>
<feature type="signal peptide" evidence="1">
    <location>
        <begin position="1"/>
        <end position="21"/>
    </location>
</feature>
<organism evidence="3 4">
    <name type="scientific">Mycolicibacterium grossiae</name>
    <dbReference type="NCBI Taxonomy" id="1552759"/>
    <lineage>
        <taxon>Bacteria</taxon>
        <taxon>Bacillati</taxon>
        <taxon>Actinomycetota</taxon>
        <taxon>Actinomycetes</taxon>
        <taxon>Mycobacteriales</taxon>
        <taxon>Mycobacteriaceae</taxon>
        <taxon>Mycolicibacterium</taxon>
    </lineage>
</organism>
<keyword evidence="1" id="KW-0732">Signal</keyword>